<feature type="compositionally biased region" description="Polar residues" evidence="3">
    <location>
        <begin position="1199"/>
        <end position="1213"/>
    </location>
</feature>
<feature type="domain" description="FF" evidence="5">
    <location>
        <begin position="486"/>
        <end position="554"/>
    </location>
</feature>
<dbReference type="Pfam" id="PF00071">
    <property type="entry name" value="Ras"/>
    <property type="match status" value="1"/>
</dbReference>
<dbReference type="EMBL" id="CADCXV010001250">
    <property type="protein sequence ID" value="CAB0042979.1"/>
    <property type="molecule type" value="Genomic_DNA"/>
</dbReference>
<feature type="domain" description="Rho-GAP" evidence="4">
    <location>
        <begin position="1478"/>
        <end position="1687"/>
    </location>
</feature>
<dbReference type="GO" id="GO:0005829">
    <property type="term" value="C:cytosol"/>
    <property type="evidence" value="ECO:0007669"/>
    <property type="project" value="TreeGrafter"/>
</dbReference>
<evidence type="ECO:0000259" key="6">
    <source>
        <dbReference type="PROSITE" id="PS51852"/>
    </source>
</evidence>
<dbReference type="InterPro" id="IPR001611">
    <property type="entry name" value="Leu-rich_rpt"/>
</dbReference>
<dbReference type="SUPFAM" id="SSF81698">
    <property type="entry name" value="FF domain"/>
    <property type="match status" value="1"/>
</dbReference>
<reference evidence="8 9" key="1">
    <citation type="submission" date="2020-02" db="EMBL/GenBank/DDBJ databases">
        <authorList>
            <person name="Ferguson B K."/>
        </authorList>
    </citation>
    <scope>NUCLEOTIDE SEQUENCE [LARGE SCALE GENOMIC DNA]</scope>
</reference>
<dbReference type="Pfam" id="PF00620">
    <property type="entry name" value="RhoGAP"/>
    <property type="match status" value="1"/>
</dbReference>
<dbReference type="PANTHER" id="PTHR46005">
    <property type="entry name" value="RHO GTPASE-ACTIVATING PROTEIN 190"/>
    <property type="match status" value="1"/>
</dbReference>
<dbReference type="Pfam" id="PF19518">
    <property type="entry name" value="RhoGAP_pG1_pG2"/>
    <property type="match status" value="1"/>
</dbReference>
<dbReference type="InterPro" id="IPR039006">
    <property type="entry name" value="RhoGAP_pG2"/>
</dbReference>
<dbReference type="Proteomes" id="UP000479190">
    <property type="component" value="Unassembled WGS sequence"/>
</dbReference>
<feature type="domain" description="PG2 pseudoGTPase" evidence="7">
    <location>
        <begin position="788"/>
        <end position="948"/>
    </location>
</feature>
<feature type="region of interest" description="Disordered" evidence="3">
    <location>
        <begin position="1281"/>
        <end position="1328"/>
    </location>
</feature>
<dbReference type="Pfam" id="PF23083">
    <property type="entry name" value="FF_RHG35_4th"/>
    <property type="match status" value="1"/>
</dbReference>
<dbReference type="PROSITE" id="PS51853">
    <property type="entry name" value="PG2"/>
    <property type="match status" value="1"/>
</dbReference>
<dbReference type="PROSITE" id="PS50238">
    <property type="entry name" value="RHOGAP"/>
    <property type="match status" value="1"/>
</dbReference>
<dbReference type="GO" id="GO:0003924">
    <property type="term" value="F:GTPase activity"/>
    <property type="evidence" value="ECO:0007669"/>
    <property type="project" value="InterPro"/>
</dbReference>
<feature type="compositionally biased region" description="Polar residues" evidence="3">
    <location>
        <begin position="1386"/>
        <end position="1398"/>
    </location>
</feature>
<dbReference type="InterPro" id="IPR027417">
    <property type="entry name" value="P-loop_NTPase"/>
</dbReference>
<evidence type="ECO:0000256" key="2">
    <source>
        <dbReference type="ARBA" id="ARBA00022737"/>
    </source>
</evidence>
<dbReference type="InterPro" id="IPR045786">
    <property type="entry name" value="RhoGAP_pG1_pG2"/>
</dbReference>
<dbReference type="Pfam" id="PF16512">
    <property type="entry name" value="RhoGAP-FF1"/>
    <property type="match status" value="1"/>
</dbReference>
<feature type="domain" description="FF" evidence="5">
    <location>
        <begin position="430"/>
        <end position="484"/>
    </location>
</feature>
<feature type="region of interest" description="Disordered" evidence="3">
    <location>
        <begin position="1085"/>
        <end position="1112"/>
    </location>
</feature>
<dbReference type="GO" id="GO:0007266">
    <property type="term" value="P:Rho protein signal transduction"/>
    <property type="evidence" value="ECO:0007669"/>
    <property type="project" value="TreeGrafter"/>
</dbReference>
<dbReference type="InterPro" id="IPR051978">
    <property type="entry name" value="Rho-GAP_domain"/>
</dbReference>
<dbReference type="Gene3D" id="1.10.555.10">
    <property type="entry name" value="Rho GTPase activation protein"/>
    <property type="match status" value="1"/>
</dbReference>
<dbReference type="OrthoDB" id="9994905at2759"/>
<evidence type="ECO:0008006" key="10">
    <source>
        <dbReference type="Google" id="ProtNLM"/>
    </source>
</evidence>
<feature type="region of interest" description="Disordered" evidence="3">
    <location>
        <begin position="1375"/>
        <end position="1472"/>
    </location>
</feature>
<dbReference type="GO" id="GO:0050770">
    <property type="term" value="P:regulation of axonogenesis"/>
    <property type="evidence" value="ECO:0007669"/>
    <property type="project" value="TreeGrafter"/>
</dbReference>
<evidence type="ECO:0000313" key="8">
    <source>
        <dbReference type="EMBL" id="CAB0042979.1"/>
    </source>
</evidence>
<evidence type="ECO:0000313" key="9">
    <source>
        <dbReference type="Proteomes" id="UP000479190"/>
    </source>
</evidence>
<dbReference type="SMART" id="SM00324">
    <property type="entry name" value="RhoGAP"/>
    <property type="match status" value="1"/>
</dbReference>
<dbReference type="GO" id="GO:0005525">
    <property type="term" value="F:GTP binding"/>
    <property type="evidence" value="ECO:0007669"/>
    <property type="project" value="InterPro"/>
</dbReference>
<dbReference type="GO" id="GO:0008361">
    <property type="term" value="P:regulation of cell size"/>
    <property type="evidence" value="ECO:0007669"/>
    <property type="project" value="TreeGrafter"/>
</dbReference>
<dbReference type="Pfam" id="PF13855">
    <property type="entry name" value="LRR_8"/>
    <property type="match status" value="1"/>
</dbReference>
<dbReference type="SUPFAM" id="SSF52058">
    <property type="entry name" value="L domain-like"/>
    <property type="match status" value="1"/>
</dbReference>
<feature type="compositionally biased region" description="Basic and acidic residues" evidence="3">
    <location>
        <begin position="1281"/>
        <end position="1292"/>
    </location>
</feature>
<keyword evidence="1" id="KW-0343">GTPase activation</keyword>
<dbReference type="SUPFAM" id="SSF48350">
    <property type="entry name" value="GTPase activation domain, GAP"/>
    <property type="match status" value="1"/>
</dbReference>
<organism evidence="8 9">
    <name type="scientific">Trichogramma brassicae</name>
    <dbReference type="NCBI Taxonomy" id="86971"/>
    <lineage>
        <taxon>Eukaryota</taxon>
        <taxon>Metazoa</taxon>
        <taxon>Ecdysozoa</taxon>
        <taxon>Arthropoda</taxon>
        <taxon>Hexapoda</taxon>
        <taxon>Insecta</taxon>
        <taxon>Pterygota</taxon>
        <taxon>Neoptera</taxon>
        <taxon>Endopterygota</taxon>
        <taxon>Hymenoptera</taxon>
        <taxon>Apocrita</taxon>
        <taxon>Proctotrupomorpha</taxon>
        <taxon>Chalcidoidea</taxon>
        <taxon>Trichogrammatidae</taxon>
        <taxon>Trichogramma</taxon>
    </lineage>
</organism>
<dbReference type="PROSITE" id="PS51852">
    <property type="entry name" value="PG1"/>
    <property type="match status" value="1"/>
</dbReference>
<dbReference type="SMART" id="SM00173">
    <property type="entry name" value="RAS"/>
    <property type="match status" value="1"/>
</dbReference>
<dbReference type="InterPro" id="IPR001806">
    <property type="entry name" value="Small_GTPase"/>
</dbReference>
<dbReference type="Gene3D" id="1.10.10.440">
    <property type="entry name" value="FF domain"/>
    <property type="match status" value="2"/>
</dbReference>
<dbReference type="InterPro" id="IPR032675">
    <property type="entry name" value="LRR_dom_sf"/>
</dbReference>
<dbReference type="InterPro" id="IPR008936">
    <property type="entry name" value="Rho_GTPase_activation_prot"/>
</dbReference>
<dbReference type="InterPro" id="IPR000198">
    <property type="entry name" value="RhoGAP_dom"/>
</dbReference>
<dbReference type="InterPro" id="IPR002713">
    <property type="entry name" value="FF_domain"/>
</dbReference>
<accession>A0A6H5J478</accession>
<proteinExistence type="predicted"/>
<feature type="compositionally biased region" description="Basic residues" evidence="3">
    <location>
        <begin position="1234"/>
        <end position="1245"/>
    </location>
</feature>
<dbReference type="CDD" id="cd22207">
    <property type="entry name" value="pseudoGTPaseD_p190RhoGAP"/>
    <property type="match status" value="1"/>
</dbReference>
<dbReference type="InterPro" id="IPR039007">
    <property type="entry name" value="pG1"/>
</dbReference>
<feature type="compositionally biased region" description="Basic and acidic residues" evidence="3">
    <location>
        <begin position="1423"/>
        <end position="1460"/>
    </location>
</feature>
<evidence type="ECO:0000259" key="7">
    <source>
        <dbReference type="PROSITE" id="PS51853"/>
    </source>
</evidence>
<protein>
    <recommendedName>
        <fullName evidence="10">Rho-GAP domain-containing protein</fullName>
    </recommendedName>
</protein>
<name>A0A6H5J478_9HYME</name>
<dbReference type="PANTHER" id="PTHR46005:SF4">
    <property type="entry name" value="RHO GTPASE-ACTIVATING PROTEIN 190"/>
    <property type="match status" value="1"/>
</dbReference>
<feature type="compositionally biased region" description="Polar residues" evidence="3">
    <location>
        <begin position="1085"/>
        <end position="1106"/>
    </location>
</feature>
<dbReference type="GO" id="GO:0005096">
    <property type="term" value="F:GTPase activator activity"/>
    <property type="evidence" value="ECO:0007669"/>
    <property type="project" value="UniProtKB-KW"/>
</dbReference>
<feature type="domain" description="PG1 pseudoGTPase" evidence="6">
    <location>
        <begin position="597"/>
        <end position="771"/>
    </location>
</feature>
<dbReference type="SUPFAM" id="SSF52540">
    <property type="entry name" value="P-loop containing nucleoside triphosphate hydrolases"/>
    <property type="match status" value="1"/>
</dbReference>
<dbReference type="PROSITE" id="PS51450">
    <property type="entry name" value="LRR"/>
    <property type="match status" value="1"/>
</dbReference>
<feature type="compositionally biased region" description="Low complexity" evidence="3">
    <location>
        <begin position="1462"/>
        <end position="1472"/>
    </location>
</feature>
<evidence type="ECO:0000259" key="4">
    <source>
        <dbReference type="PROSITE" id="PS50238"/>
    </source>
</evidence>
<dbReference type="Gene3D" id="3.40.50.300">
    <property type="entry name" value="P-loop containing nucleotide triphosphate hydrolases"/>
    <property type="match status" value="1"/>
</dbReference>
<evidence type="ECO:0000256" key="3">
    <source>
        <dbReference type="SAM" id="MobiDB-lite"/>
    </source>
</evidence>
<evidence type="ECO:0000259" key="5">
    <source>
        <dbReference type="PROSITE" id="PS51676"/>
    </source>
</evidence>
<keyword evidence="9" id="KW-1185">Reference proteome</keyword>
<gene>
    <name evidence="8" type="ORF">TBRA_LOCUS14567</name>
</gene>
<feature type="region of interest" description="Disordered" evidence="3">
    <location>
        <begin position="1185"/>
        <end position="1263"/>
    </location>
</feature>
<dbReference type="PROSITE" id="PS51676">
    <property type="entry name" value="FF"/>
    <property type="match status" value="2"/>
</dbReference>
<keyword evidence="2" id="KW-0677">Repeat</keyword>
<dbReference type="Gene3D" id="3.80.10.10">
    <property type="entry name" value="Ribonuclease Inhibitor"/>
    <property type="match status" value="1"/>
</dbReference>
<dbReference type="InterPro" id="IPR036517">
    <property type="entry name" value="FF_domain_sf"/>
</dbReference>
<dbReference type="InterPro" id="IPR032835">
    <property type="entry name" value="RhoGAP-FF1"/>
</dbReference>
<dbReference type="InterPro" id="IPR057284">
    <property type="entry name" value="FF_RHG35_4th"/>
</dbReference>
<sequence>MARKGDNIKYINVAVVGLSGTEKDKGSIGVGKSCLCNRFMRSLSDDYNVDHISVLSQSDFSGRVVNNDHFLYWGEVMKPTEDNSSDYAFQVIEHTEFIDDSSFQPFKGGKMEPYAKRCSATKITSAEKLMYICKNQLGIEKEYEQKVLPDGKLNIDGFLCVFDVSVVPNRSLDKQIEIVANILNNLVKTKKPIILVTTKNDDANEQYVKEAEKLLMRKEYKGAILMVETSAHENINVDLAFMTLAQLVDKSKLRNKVLGFNEAARQRKELMDASTESLQRLIRLHVLDYRAIWSQASKKLAHHREYQMFVELFGIDATQRLFRRHIKQLKDEQIAKKIQGYLEMLPDILHDICPDVASLINEEWTNVQHFIKTHPDFERYFYECPEDIPWVDYDFGENTTSKIPYDVLETPEAETVFKNHINALQQEQRRLEWKKQFKQLLEETGYVTPGKQLSEVRVLFMGRECFEALSHHDCQDVYDQHQKEIIEKAKHNFQELLLEHADLFYHYKSMAPTGTITQEDIKEITDALIDDFRYKALDRLDQDRKLMLFQHLGFVHCPIREHCPAFPNCMDALIERVLSTKAHRPSSWNHSNQWQLNLDNNQLNLVILGSGGLSEDFAREIRSQTDDDEVEIDCQLYTLGYRVIDGDVGLPHNSFTTSDFMPHGSFCVYSSDDTFDYVRNSLEKTILNSLEHEDRLPFQGLPIVIIFVPDGLMDEVEFVRLREEGQNLADSLQCPFIDVAVEDLESDRRFPSTLAKESLQQLVQAINHRAGFLNIYQSVIECLEPDIRIIMCMFCGDPFSVENVLGPLLSHQCCFLSSERSIVLETFLGESKRRVEVTVSSFHGANAFRDELVHGFILVYSTKRKASLATLNAFSHNIPNLPIQIMAVTDIGGANAFFTNDLCHHLITEGNATADKLQAHFMTTSSAMQQKTAFYTPFFKEVWDKKPEIEQAFHMEEPSNLNDSGEGTLEYSAMHPMPPPRHESYHLQTPDDGMSVTFRSGSESYEQLTPDGELGDGVLNEHFNNRATPSDDSDIYSQVDYHREEREREYGRGWVKDTFMGQQQQQQQQQQHQDNNSYSHRAFTTGRQRNMQSSKTRPKGNSQTLKQPGKINLKDYSNVTDVISRMAIGEKDEHGKISLGHAPLATPEMVDLGSEYSQVKDHVANMYPHYDAEYVYTLVHDSLNNKSKQRQRRDKGQPYSPSTAYTDSDSEWSSLERQKVIAEALGKLPNNKKLSSHKRQRKKRTAIPVATPKVPSLPGLGTPGMLADGIVGLNYTVKDDKSWRLDGNDRGSSESGDSSESSDLENPLSRNKLLGGVGKQSTPNIRGKKAFGNNVAQQHLAQTLQHPFNFKHVTQEMFSTMSSKQQRALLVGENNIGCMPDDESSLDVSSPREMNSPSFGILGGKTNAKDSQDKLTRKRDKQKAKEDEKLEKRRLKEEKLKRNAAEKEREREKKKQEKTKQNKLSGQLGNNIGGNLNMTLQSMSQPLIEDFAQSDTNPIPLFLEKCVRFIEDEGLDSEGIYRVPGNRAHVELLFQKFEEDGNVDIHSLDIPVNAVATALKDFFSKRLPPLIDKDSMSQLEDISDRSGRLLALRMMLNKLNSTNFDVLKFIFQHFVNYERIQFVLVCKYSFGGEACIGSLVANVRNFRVFLTSALVQRSQRKARQSLGSIQVQARTAFTSTNKVASIERSDDATSCTKKVGKSCSSSSSSCDLSDMNLGPVLDKRLLNSPYVEKLFLRRNRIEKVGPGVFDDLPNLKVLDLSHNRLSVEDMLSFGSHVHLETLVLDYNEPRNYSANSRIAAPSFDLPEYLVFPNL</sequence>
<evidence type="ECO:0000256" key="1">
    <source>
        <dbReference type="ARBA" id="ARBA00022468"/>
    </source>
</evidence>